<dbReference type="AlphaFoldDB" id="A0A7W1T4T6"/>
<evidence type="ECO:0000256" key="2">
    <source>
        <dbReference type="ARBA" id="ARBA00022649"/>
    </source>
</evidence>
<proteinExistence type="inferred from homology"/>
<comment type="similarity">
    <text evidence="1">Belongs to the PemK/MazF family.</text>
</comment>
<evidence type="ECO:0000256" key="1">
    <source>
        <dbReference type="ARBA" id="ARBA00007521"/>
    </source>
</evidence>
<dbReference type="InterPro" id="IPR003477">
    <property type="entry name" value="PemK-like"/>
</dbReference>
<dbReference type="EMBL" id="JABJVM010000003">
    <property type="protein sequence ID" value="MBA3925460.1"/>
    <property type="molecule type" value="Genomic_DNA"/>
</dbReference>
<dbReference type="PANTHER" id="PTHR33988:SF3">
    <property type="entry name" value="ENDORIBONUCLEASE TOXIN CHPB-RELATED"/>
    <property type="match status" value="1"/>
</dbReference>
<gene>
    <name evidence="3" type="ORF">HPK16_03805</name>
</gene>
<dbReference type="GO" id="GO:0006402">
    <property type="term" value="P:mRNA catabolic process"/>
    <property type="evidence" value="ECO:0007669"/>
    <property type="project" value="TreeGrafter"/>
</dbReference>
<dbReference type="RefSeq" id="WP_181675691.1">
    <property type="nucleotide sequence ID" value="NZ_JABJVM010000003.1"/>
</dbReference>
<dbReference type="Proteomes" id="UP000548787">
    <property type="component" value="Unassembled WGS sequence"/>
</dbReference>
<name>A0A7W1T4T6_9LIST</name>
<dbReference type="Pfam" id="PF02452">
    <property type="entry name" value="PemK_toxin"/>
    <property type="match status" value="1"/>
</dbReference>
<sequence length="113" mass="12554">MTSESTELLRSGQIIMLNLSPTSGHEQRGHRPCLVLSNQIPNSNMVSVAAITSKVRRFPLHVDLPEGLMTTGQVLLEQNRMVDANARGFKIVEEVPVEIMDKVKDLLSVLFDI</sequence>
<dbReference type="GO" id="GO:0004521">
    <property type="term" value="F:RNA endonuclease activity"/>
    <property type="evidence" value="ECO:0007669"/>
    <property type="project" value="TreeGrafter"/>
</dbReference>
<dbReference type="InterPro" id="IPR011067">
    <property type="entry name" value="Plasmid_toxin/cell-grow_inhib"/>
</dbReference>
<accession>A0A7W1T4T6</accession>
<keyword evidence="4" id="KW-1185">Reference proteome</keyword>
<dbReference type="GO" id="GO:0016075">
    <property type="term" value="P:rRNA catabolic process"/>
    <property type="evidence" value="ECO:0007669"/>
    <property type="project" value="TreeGrafter"/>
</dbReference>
<protein>
    <submittedName>
        <fullName evidence="3">Type II toxin-antitoxin system PemK/MazF family toxin</fullName>
    </submittedName>
</protein>
<dbReference type="Gene3D" id="2.30.30.110">
    <property type="match status" value="1"/>
</dbReference>
<organism evidence="3 4">
    <name type="scientific">Listeria rustica</name>
    <dbReference type="NCBI Taxonomy" id="2713503"/>
    <lineage>
        <taxon>Bacteria</taxon>
        <taxon>Bacillati</taxon>
        <taxon>Bacillota</taxon>
        <taxon>Bacilli</taxon>
        <taxon>Bacillales</taxon>
        <taxon>Listeriaceae</taxon>
        <taxon>Listeria</taxon>
    </lineage>
</organism>
<keyword evidence="2" id="KW-1277">Toxin-antitoxin system</keyword>
<evidence type="ECO:0000313" key="3">
    <source>
        <dbReference type="EMBL" id="MBA3925460.1"/>
    </source>
</evidence>
<reference evidence="3 4" key="1">
    <citation type="submission" date="2020-08" db="EMBL/GenBank/DDBJ databases">
        <title>Listeria ohnekaius sp. nov. and Listeria portnoyii sp. nov. isolated from non-agricultural and natural environments.</title>
        <authorList>
            <person name="Weller D."/>
            <person name="Belias A.M."/>
            <person name="Liao J."/>
            <person name="Guo S."/>
            <person name="Orsi R.H."/>
            <person name="Wiedmann M."/>
        </authorList>
    </citation>
    <scope>NUCLEOTIDE SEQUENCE [LARGE SCALE GENOMIC DNA]</scope>
    <source>
        <strain evidence="3 4">FSL W9-0585</strain>
    </source>
</reference>
<dbReference type="SUPFAM" id="SSF50118">
    <property type="entry name" value="Cell growth inhibitor/plasmid maintenance toxic component"/>
    <property type="match status" value="1"/>
</dbReference>
<evidence type="ECO:0000313" key="4">
    <source>
        <dbReference type="Proteomes" id="UP000548787"/>
    </source>
</evidence>
<comment type="caution">
    <text evidence="3">The sequence shown here is derived from an EMBL/GenBank/DDBJ whole genome shotgun (WGS) entry which is preliminary data.</text>
</comment>
<dbReference type="GO" id="GO:0003677">
    <property type="term" value="F:DNA binding"/>
    <property type="evidence" value="ECO:0007669"/>
    <property type="project" value="InterPro"/>
</dbReference>
<dbReference type="PANTHER" id="PTHR33988">
    <property type="entry name" value="ENDORIBONUCLEASE MAZF-RELATED"/>
    <property type="match status" value="1"/>
</dbReference>